<feature type="domain" description="Orn/DAP/Arg decarboxylase 2 N-terminal" evidence="8">
    <location>
        <begin position="7"/>
        <end position="107"/>
    </location>
</feature>
<keyword evidence="4" id="KW-0456">Lyase</keyword>
<dbReference type="GO" id="GO:0005737">
    <property type="term" value="C:cytoplasm"/>
    <property type="evidence" value="ECO:0007669"/>
    <property type="project" value="TreeGrafter"/>
</dbReference>
<comment type="cofactor">
    <cofactor evidence="1">
        <name>pyridoxal 5'-phosphate</name>
        <dbReference type="ChEBI" id="CHEBI:597326"/>
    </cofactor>
</comment>
<proteinExistence type="inferred from homology"/>
<evidence type="ECO:0000313" key="9">
    <source>
        <dbReference type="EMBL" id="GAG93205.1"/>
    </source>
</evidence>
<protein>
    <recommendedName>
        <fullName evidence="6">ornithine decarboxylase</fullName>
        <ecNumber evidence="6">4.1.1.17</ecNumber>
    </recommendedName>
</protein>
<organism evidence="9">
    <name type="scientific">marine sediment metagenome</name>
    <dbReference type="NCBI Taxonomy" id="412755"/>
    <lineage>
        <taxon>unclassified sequences</taxon>
        <taxon>metagenomes</taxon>
        <taxon>ecological metagenomes</taxon>
    </lineage>
</organism>
<evidence type="ECO:0000256" key="6">
    <source>
        <dbReference type="ARBA" id="ARBA00034138"/>
    </source>
</evidence>
<dbReference type="EC" id="4.1.1.17" evidence="6"/>
<dbReference type="PROSITE" id="PS00878">
    <property type="entry name" value="ODR_DC_2_1"/>
    <property type="match status" value="1"/>
</dbReference>
<dbReference type="InterPro" id="IPR022644">
    <property type="entry name" value="De-COase2_N"/>
</dbReference>
<dbReference type="PANTHER" id="PTHR11482">
    <property type="entry name" value="ARGININE/DIAMINOPIMELATE/ORNITHINE DECARBOXYLASE"/>
    <property type="match status" value="1"/>
</dbReference>
<dbReference type="GO" id="GO:0004586">
    <property type="term" value="F:ornithine decarboxylase activity"/>
    <property type="evidence" value="ECO:0007669"/>
    <property type="project" value="UniProtKB-EC"/>
</dbReference>
<evidence type="ECO:0000256" key="7">
    <source>
        <dbReference type="ARBA" id="ARBA00049127"/>
    </source>
</evidence>
<evidence type="ECO:0000256" key="5">
    <source>
        <dbReference type="ARBA" id="ARBA00034115"/>
    </source>
</evidence>
<reference evidence="9" key="1">
    <citation type="journal article" date="2014" name="Front. Microbiol.">
        <title>High frequency of phylogenetically diverse reductive dehalogenase-homologous genes in deep subseafloor sedimentary metagenomes.</title>
        <authorList>
            <person name="Kawai M."/>
            <person name="Futagami T."/>
            <person name="Toyoda A."/>
            <person name="Takaki Y."/>
            <person name="Nishi S."/>
            <person name="Hori S."/>
            <person name="Arai W."/>
            <person name="Tsubouchi T."/>
            <person name="Morono Y."/>
            <person name="Uchiyama I."/>
            <person name="Ito T."/>
            <person name="Fujiyama A."/>
            <person name="Inagaki F."/>
            <person name="Takami H."/>
        </authorList>
    </citation>
    <scope>NUCLEOTIDE SEQUENCE</scope>
    <source>
        <strain evidence="9">Expedition CK06-06</strain>
    </source>
</reference>
<keyword evidence="3" id="KW-0663">Pyridoxal phosphate</keyword>
<dbReference type="SUPFAM" id="SSF51419">
    <property type="entry name" value="PLP-binding barrel"/>
    <property type="match status" value="1"/>
</dbReference>
<dbReference type="InterPro" id="IPR029066">
    <property type="entry name" value="PLP-binding_barrel"/>
</dbReference>
<dbReference type="PRINTS" id="PR01179">
    <property type="entry name" value="ODADCRBXLASE"/>
</dbReference>
<dbReference type="Pfam" id="PF02784">
    <property type="entry name" value="Orn_Arg_deC_N"/>
    <property type="match status" value="1"/>
</dbReference>
<feature type="non-terminal residue" evidence="9">
    <location>
        <position position="1"/>
    </location>
</feature>
<dbReference type="PRINTS" id="PR01182">
    <property type="entry name" value="ORNDCRBXLASE"/>
</dbReference>
<dbReference type="InterPro" id="IPR002433">
    <property type="entry name" value="Orn_de-COase"/>
</dbReference>
<evidence type="ECO:0000259" key="8">
    <source>
        <dbReference type="Pfam" id="PF02784"/>
    </source>
</evidence>
<dbReference type="Gene3D" id="3.20.20.10">
    <property type="entry name" value="Alanine racemase"/>
    <property type="match status" value="1"/>
</dbReference>
<comment type="similarity">
    <text evidence="2">Belongs to the Orn/Lys/Arg decarboxylase class-II family.</text>
</comment>
<gene>
    <name evidence="9" type="ORF">S01H4_38655</name>
</gene>
<evidence type="ECO:0000256" key="1">
    <source>
        <dbReference type="ARBA" id="ARBA00001933"/>
    </source>
</evidence>
<dbReference type="GO" id="GO:0033387">
    <property type="term" value="P:putrescine biosynthetic process from arginine, via ornithine"/>
    <property type="evidence" value="ECO:0007669"/>
    <property type="project" value="TreeGrafter"/>
</dbReference>
<comment type="catalytic activity">
    <reaction evidence="7">
        <text>L-ornithine + H(+) = putrescine + CO2</text>
        <dbReference type="Rhea" id="RHEA:22964"/>
        <dbReference type="ChEBI" id="CHEBI:15378"/>
        <dbReference type="ChEBI" id="CHEBI:16526"/>
        <dbReference type="ChEBI" id="CHEBI:46911"/>
        <dbReference type="ChEBI" id="CHEBI:326268"/>
        <dbReference type="EC" id="4.1.1.17"/>
    </reaction>
</comment>
<dbReference type="AlphaFoldDB" id="X1BDW1"/>
<evidence type="ECO:0000256" key="4">
    <source>
        <dbReference type="ARBA" id="ARBA00023239"/>
    </source>
</evidence>
<name>X1BDW1_9ZZZZ</name>
<dbReference type="InterPro" id="IPR000183">
    <property type="entry name" value="Orn/DAP/Arg_de-COase"/>
</dbReference>
<evidence type="ECO:0000256" key="3">
    <source>
        <dbReference type="ARBA" id="ARBA00022898"/>
    </source>
</evidence>
<dbReference type="PANTHER" id="PTHR11482:SF6">
    <property type="entry name" value="ORNITHINE DECARBOXYLASE 1-RELATED"/>
    <property type="match status" value="1"/>
</dbReference>
<evidence type="ECO:0000256" key="2">
    <source>
        <dbReference type="ARBA" id="ARBA00008872"/>
    </source>
</evidence>
<accession>X1BDW1</accession>
<dbReference type="EMBL" id="BART01020862">
    <property type="protein sequence ID" value="GAG93205.1"/>
    <property type="molecule type" value="Genomic_DNA"/>
</dbReference>
<comment type="pathway">
    <text evidence="5">Amine and polyamine biosynthesis; putrescine biosynthesis via L-ornithine pathway; putrescine from L-ornithine: step 1/1.</text>
</comment>
<sequence>NTNVMRNRYEQFREELRELSNARVFYAVKANPHLDIVKLLYELGTGFEIASKDELDIVSSLDVPSSKIISSNPIKIPTFIESAYERSVNSFTFDSHTEIEKLSQLAAGIM</sequence>
<comment type="caution">
    <text evidence="9">The sequence shown here is derived from an EMBL/GenBank/DDBJ whole genome shotgun (WGS) entry which is preliminary data.</text>
</comment>
<dbReference type="InterPro" id="IPR022653">
    <property type="entry name" value="De-COase2_pyr-phos_BS"/>
</dbReference>